<feature type="region of interest" description="Disordered" evidence="5">
    <location>
        <begin position="189"/>
        <end position="216"/>
    </location>
</feature>
<sequence length="265" mass="31231">MMMVPKGFRFNPTDEELIQILESKVSGQQMPLHFSFIVERKLYELEPQQLQWDNTSALPENERYCYCMRENDSREVSGRGWWKATSHVKKIYATNNNGSCADVIGYKRPLTFHKFKNNGRNRSNAIKTNWIMHEYTLHSLSTDWTLCKIKYKGKPSVQEELEDIRNDYRLRVNNDFEASSSSSISVTNMDMQQHSADSVAEQQLQQQQQQPQPLQQLEQQQQYASYDPFSTQTMSTGYDYFNDHDHQLEQAHTSEQLFTTLWSWQ</sequence>
<evidence type="ECO:0000259" key="6">
    <source>
        <dbReference type="PROSITE" id="PS51005"/>
    </source>
</evidence>
<protein>
    <recommendedName>
        <fullName evidence="6">NAC domain-containing protein</fullName>
    </recommendedName>
</protein>
<organism evidence="7 8">
    <name type="scientific">Citrus x changshan-huyou</name>
    <dbReference type="NCBI Taxonomy" id="2935761"/>
    <lineage>
        <taxon>Eukaryota</taxon>
        <taxon>Viridiplantae</taxon>
        <taxon>Streptophyta</taxon>
        <taxon>Embryophyta</taxon>
        <taxon>Tracheophyta</taxon>
        <taxon>Spermatophyta</taxon>
        <taxon>Magnoliopsida</taxon>
        <taxon>eudicotyledons</taxon>
        <taxon>Gunneridae</taxon>
        <taxon>Pentapetalae</taxon>
        <taxon>rosids</taxon>
        <taxon>malvids</taxon>
        <taxon>Sapindales</taxon>
        <taxon>Rutaceae</taxon>
        <taxon>Aurantioideae</taxon>
        <taxon>Citrus</taxon>
    </lineage>
</organism>
<comment type="caution">
    <text evidence="7">The sequence shown here is derived from an EMBL/GenBank/DDBJ whole genome shotgun (WGS) entry which is preliminary data.</text>
</comment>
<gene>
    <name evidence="7" type="ORF">WN944_016165</name>
</gene>
<dbReference type="SUPFAM" id="SSF101941">
    <property type="entry name" value="NAC domain"/>
    <property type="match status" value="1"/>
</dbReference>
<dbReference type="InterPro" id="IPR036093">
    <property type="entry name" value="NAC_dom_sf"/>
</dbReference>
<evidence type="ECO:0000313" key="8">
    <source>
        <dbReference type="Proteomes" id="UP001428341"/>
    </source>
</evidence>
<keyword evidence="1" id="KW-0805">Transcription regulation</keyword>
<evidence type="ECO:0000256" key="3">
    <source>
        <dbReference type="ARBA" id="ARBA00023163"/>
    </source>
</evidence>
<dbReference type="Gene3D" id="2.170.150.80">
    <property type="entry name" value="NAC domain"/>
    <property type="match status" value="1"/>
</dbReference>
<dbReference type="Pfam" id="PF02365">
    <property type="entry name" value="NAM"/>
    <property type="match status" value="1"/>
</dbReference>
<reference evidence="7 8" key="1">
    <citation type="submission" date="2024-05" db="EMBL/GenBank/DDBJ databases">
        <title>Haplotype-resolved chromosome-level genome assembly of Huyou (Citrus changshanensis).</title>
        <authorList>
            <person name="Miao C."/>
            <person name="Chen W."/>
            <person name="Wu Y."/>
            <person name="Wang L."/>
            <person name="Zhao S."/>
            <person name="Grierson D."/>
            <person name="Xu C."/>
            <person name="Chen K."/>
        </authorList>
    </citation>
    <scope>NUCLEOTIDE SEQUENCE [LARGE SCALE GENOMIC DNA]</scope>
    <source>
        <strain evidence="7">01-14</strain>
        <tissue evidence="7">Leaf</tissue>
    </source>
</reference>
<evidence type="ECO:0000256" key="2">
    <source>
        <dbReference type="ARBA" id="ARBA00023125"/>
    </source>
</evidence>
<evidence type="ECO:0000313" key="7">
    <source>
        <dbReference type="EMBL" id="KAK9200964.1"/>
    </source>
</evidence>
<feature type="domain" description="NAC" evidence="6">
    <location>
        <begin position="4"/>
        <end position="152"/>
    </location>
</feature>
<accession>A0AAP0M8X0</accession>
<dbReference type="GO" id="GO:0006355">
    <property type="term" value="P:regulation of DNA-templated transcription"/>
    <property type="evidence" value="ECO:0007669"/>
    <property type="project" value="InterPro"/>
</dbReference>
<evidence type="ECO:0000256" key="5">
    <source>
        <dbReference type="SAM" id="MobiDB-lite"/>
    </source>
</evidence>
<name>A0AAP0M8X0_9ROSI</name>
<keyword evidence="4" id="KW-0539">Nucleus</keyword>
<dbReference type="InterPro" id="IPR003441">
    <property type="entry name" value="NAC-dom"/>
</dbReference>
<dbReference type="PANTHER" id="PTHR31719:SF43">
    <property type="entry name" value="NAC TRANSCRIPTION FACTOR 56"/>
    <property type="match status" value="1"/>
</dbReference>
<keyword evidence="3" id="KW-0804">Transcription</keyword>
<evidence type="ECO:0000256" key="1">
    <source>
        <dbReference type="ARBA" id="ARBA00023015"/>
    </source>
</evidence>
<dbReference type="EMBL" id="JBCGBO010000005">
    <property type="protein sequence ID" value="KAK9200964.1"/>
    <property type="molecule type" value="Genomic_DNA"/>
</dbReference>
<keyword evidence="8" id="KW-1185">Reference proteome</keyword>
<dbReference type="AlphaFoldDB" id="A0AAP0M8X0"/>
<dbReference type="PANTHER" id="PTHR31719">
    <property type="entry name" value="NAC TRANSCRIPTION FACTOR 56"/>
    <property type="match status" value="1"/>
</dbReference>
<feature type="compositionally biased region" description="Low complexity" evidence="5">
    <location>
        <begin position="201"/>
        <end position="216"/>
    </location>
</feature>
<dbReference type="Proteomes" id="UP001428341">
    <property type="component" value="Unassembled WGS sequence"/>
</dbReference>
<dbReference type="GO" id="GO:0003677">
    <property type="term" value="F:DNA binding"/>
    <property type="evidence" value="ECO:0007669"/>
    <property type="project" value="UniProtKB-KW"/>
</dbReference>
<proteinExistence type="predicted"/>
<dbReference type="PROSITE" id="PS51005">
    <property type="entry name" value="NAC"/>
    <property type="match status" value="1"/>
</dbReference>
<evidence type="ECO:0000256" key="4">
    <source>
        <dbReference type="ARBA" id="ARBA00023242"/>
    </source>
</evidence>
<keyword evidence="2" id="KW-0238">DNA-binding</keyword>